<sequence>MKTFATANRLERARWYMGGYWVFLATAKETGGRFSLIETNLRKGFEPPRHTHTKEDESFYLLEGEVNFFVGDEEFSLSPNMFLHIPRNTPHHFKLVSDTAKMLMHLSPGGLEEMFLEMSVPASSLSYPDAPQGPPPQAWLEKMLALQKEFGIAGMDKSQIKAT</sequence>
<gene>
    <name evidence="2" type="ORF">GWC95_19480</name>
</gene>
<dbReference type="InterPro" id="IPR014710">
    <property type="entry name" value="RmlC-like_jellyroll"/>
</dbReference>
<evidence type="ECO:0000313" key="3">
    <source>
        <dbReference type="Proteomes" id="UP000753802"/>
    </source>
</evidence>
<comment type="caution">
    <text evidence="2">The sequence shown here is derived from an EMBL/GenBank/DDBJ whole genome shotgun (WGS) entry which is preliminary data.</text>
</comment>
<dbReference type="Gene3D" id="2.60.120.10">
    <property type="entry name" value="Jelly Rolls"/>
    <property type="match status" value="1"/>
</dbReference>
<proteinExistence type="predicted"/>
<dbReference type="InterPro" id="IPR011051">
    <property type="entry name" value="RmlC_Cupin_sf"/>
</dbReference>
<dbReference type="EMBL" id="JAACJS010000015">
    <property type="protein sequence ID" value="NCI52115.1"/>
    <property type="molecule type" value="Genomic_DNA"/>
</dbReference>
<dbReference type="SUPFAM" id="SSF51182">
    <property type="entry name" value="RmlC-like cupins"/>
    <property type="match status" value="1"/>
</dbReference>
<keyword evidence="3" id="KW-1185">Reference proteome</keyword>
<feature type="domain" description="Cupin type-2" evidence="1">
    <location>
        <begin position="41"/>
        <end position="102"/>
    </location>
</feature>
<dbReference type="RefSeq" id="WP_161820372.1">
    <property type="nucleotide sequence ID" value="NZ_JAACJS010000015.1"/>
</dbReference>
<dbReference type="PANTHER" id="PTHR36440:SF1">
    <property type="entry name" value="PUTATIVE (AFU_ORTHOLOGUE AFUA_8G07350)-RELATED"/>
    <property type="match status" value="1"/>
</dbReference>
<accession>A0ABX0A4J0</accession>
<dbReference type="InterPro" id="IPR013096">
    <property type="entry name" value="Cupin_2"/>
</dbReference>
<organism evidence="2 3">
    <name type="scientific">Sediminibacterium roseum</name>
    <dbReference type="NCBI Taxonomy" id="1978412"/>
    <lineage>
        <taxon>Bacteria</taxon>
        <taxon>Pseudomonadati</taxon>
        <taxon>Bacteroidota</taxon>
        <taxon>Chitinophagia</taxon>
        <taxon>Chitinophagales</taxon>
        <taxon>Chitinophagaceae</taxon>
        <taxon>Sediminibacterium</taxon>
    </lineage>
</organism>
<dbReference type="CDD" id="cd02215">
    <property type="entry name" value="cupin_QDO_N_C"/>
    <property type="match status" value="1"/>
</dbReference>
<dbReference type="Proteomes" id="UP000753802">
    <property type="component" value="Unassembled WGS sequence"/>
</dbReference>
<name>A0ABX0A4J0_9BACT</name>
<evidence type="ECO:0000259" key="1">
    <source>
        <dbReference type="Pfam" id="PF07883"/>
    </source>
</evidence>
<reference evidence="2 3" key="1">
    <citation type="submission" date="2020-01" db="EMBL/GenBank/DDBJ databases">
        <title>Genome analysis.</title>
        <authorList>
            <person name="Wu S."/>
            <person name="Wang G."/>
        </authorList>
    </citation>
    <scope>NUCLEOTIDE SEQUENCE [LARGE SCALE GENOMIC DNA]</scope>
    <source>
        <strain evidence="2 3">SYL130</strain>
    </source>
</reference>
<dbReference type="InterPro" id="IPR053146">
    <property type="entry name" value="QDO-like"/>
</dbReference>
<evidence type="ECO:0000313" key="2">
    <source>
        <dbReference type="EMBL" id="NCI52115.1"/>
    </source>
</evidence>
<protein>
    <submittedName>
        <fullName evidence="2">Cupin domain-containing protein</fullName>
    </submittedName>
</protein>
<dbReference type="PANTHER" id="PTHR36440">
    <property type="entry name" value="PUTATIVE (AFU_ORTHOLOGUE AFUA_8G07350)-RELATED"/>
    <property type="match status" value="1"/>
</dbReference>
<dbReference type="Pfam" id="PF07883">
    <property type="entry name" value="Cupin_2"/>
    <property type="match status" value="1"/>
</dbReference>